<keyword evidence="1" id="KW-0472">Membrane</keyword>
<sequence>MGKVLIITGLLYLLYYTGNVVYDLFIKKQIVSKNEQDGELISLENIIEEIPPSLTTINEDEVENLNLPSSYDYDETELSNYDDESFTRHQYEEEQEIDNFYVKEQQEEDGQEVRQSFLSSLSSVIGSKNSEASPEKEIIPTVISDEMFRNFFEKASKHIVVASESGHSFYKSSLVF</sequence>
<dbReference type="Proteomes" id="UP000092651">
    <property type="component" value="Unassembled WGS sequence"/>
</dbReference>
<organism evidence="2 3">
    <name type="scientific">Chryseobacterium artocarpi</name>
    <dbReference type="NCBI Taxonomy" id="1414727"/>
    <lineage>
        <taxon>Bacteria</taxon>
        <taxon>Pseudomonadati</taxon>
        <taxon>Bacteroidota</taxon>
        <taxon>Flavobacteriia</taxon>
        <taxon>Flavobacteriales</taxon>
        <taxon>Weeksellaceae</taxon>
        <taxon>Chryseobacterium group</taxon>
        <taxon>Chryseobacterium</taxon>
    </lineage>
</organism>
<gene>
    <name evidence="2" type="ORF">BBI01_18050</name>
</gene>
<evidence type="ECO:0000313" key="3">
    <source>
        <dbReference type="Proteomes" id="UP000092651"/>
    </source>
</evidence>
<protein>
    <submittedName>
        <fullName evidence="2">Uncharacterized protein</fullName>
    </submittedName>
</protein>
<dbReference type="AlphaFoldDB" id="A0A1B8ZBW0"/>
<proteinExistence type="predicted"/>
<keyword evidence="3" id="KW-1185">Reference proteome</keyword>
<evidence type="ECO:0000256" key="1">
    <source>
        <dbReference type="SAM" id="Phobius"/>
    </source>
</evidence>
<dbReference type="EMBL" id="MAYH01000048">
    <property type="protein sequence ID" value="OCA69112.1"/>
    <property type="molecule type" value="Genomic_DNA"/>
</dbReference>
<reference evidence="2 3" key="1">
    <citation type="submission" date="2016-07" db="EMBL/GenBank/DDBJ databases">
        <authorList>
            <person name="Jeong J.-J."/>
            <person name="Kim D.W."/>
            <person name="Sang M.K."/>
            <person name="Choi I.-G."/>
            <person name="Kim K.D."/>
        </authorList>
    </citation>
    <scope>NUCLEOTIDE SEQUENCE [LARGE SCALE GENOMIC DNA]</scope>
    <source>
        <strain evidence="2 3">UTM-3</strain>
    </source>
</reference>
<accession>A0A1B8ZBW0</accession>
<keyword evidence="1" id="KW-0812">Transmembrane</keyword>
<evidence type="ECO:0000313" key="2">
    <source>
        <dbReference type="EMBL" id="OCA69112.1"/>
    </source>
</evidence>
<dbReference type="RefSeq" id="WP_065396211.1">
    <property type="nucleotide sequence ID" value="NZ_MAYH01000048.1"/>
</dbReference>
<comment type="caution">
    <text evidence="2">The sequence shown here is derived from an EMBL/GenBank/DDBJ whole genome shotgun (WGS) entry which is preliminary data.</text>
</comment>
<feature type="transmembrane region" description="Helical" evidence="1">
    <location>
        <begin position="6"/>
        <end position="26"/>
    </location>
</feature>
<name>A0A1B8ZBW0_9FLAO</name>
<keyword evidence="1" id="KW-1133">Transmembrane helix</keyword>
<dbReference type="OrthoDB" id="1269250at2"/>